<evidence type="ECO:0000313" key="1">
    <source>
        <dbReference type="EMBL" id="VAX11693.1"/>
    </source>
</evidence>
<organism evidence="1">
    <name type="scientific">hydrothermal vent metagenome</name>
    <dbReference type="NCBI Taxonomy" id="652676"/>
    <lineage>
        <taxon>unclassified sequences</taxon>
        <taxon>metagenomes</taxon>
        <taxon>ecological metagenomes</taxon>
    </lineage>
</organism>
<gene>
    <name evidence="1" type="ORF">MNBD_GAMMA26-59</name>
</gene>
<sequence>MKTLVKVALIGTVLWFVLTRNNQVTLGPGVLAPNSPKQVTIQSPRQFSYEDYTITPLAKFQITAKILAKKKYSSGRESDLSPVDLALGWGRMSDESVLSAIDISQSNRWYRWWTDEFPIPRKEIETNSANMHIVPADESILSAINHAQAGEIIELRGKLIRVDAPDGWHWASSLTRNDTGKRACELIWVEAFEVQ</sequence>
<accession>A0A3B1BHY1</accession>
<protein>
    <submittedName>
        <fullName evidence="1">Uncharacterized protein</fullName>
    </submittedName>
</protein>
<name>A0A3B1BHY1_9ZZZZ</name>
<reference evidence="1" key="1">
    <citation type="submission" date="2018-06" db="EMBL/GenBank/DDBJ databases">
        <authorList>
            <person name="Zhirakovskaya E."/>
        </authorList>
    </citation>
    <scope>NUCLEOTIDE SEQUENCE</scope>
</reference>
<dbReference type="AlphaFoldDB" id="A0A3B1BHY1"/>
<dbReference type="EMBL" id="UOFX01000089">
    <property type="protein sequence ID" value="VAX11693.1"/>
    <property type="molecule type" value="Genomic_DNA"/>
</dbReference>
<proteinExistence type="predicted"/>